<reference evidence="13 14" key="1">
    <citation type="submission" date="2017-06" db="EMBL/GenBank/DDBJ databases">
        <title>Draft genome sequence of a variant of Elsinoe murrayae.</title>
        <authorList>
            <person name="Cheng Q."/>
        </authorList>
    </citation>
    <scope>NUCLEOTIDE SEQUENCE [LARGE SCALE GENOMIC DNA]</scope>
    <source>
        <strain evidence="13 14">CQ-2017a</strain>
    </source>
</reference>
<dbReference type="EMBL" id="NKHZ01000070">
    <property type="protein sequence ID" value="PNS15427.1"/>
    <property type="molecule type" value="Genomic_DNA"/>
</dbReference>
<dbReference type="PRINTS" id="PR00449">
    <property type="entry name" value="RASTRNSFRMNG"/>
</dbReference>
<protein>
    <submittedName>
        <fullName evidence="13">GTP-binding protein rhb1</fullName>
    </submittedName>
</protein>
<dbReference type="SMART" id="SM00174">
    <property type="entry name" value="RHO"/>
    <property type="match status" value="1"/>
</dbReference>
<dbReference type="NCBIfam" id="TIGR00231">
    <property type="entry name" value="small_GTP"/>
    <property type="match status" value="1"/>
</dbReference>
<comment type="similarity">
    <text evidence="10">Belongs to the small GTPase superfamily. Rheb family.</text>
</comment>
<dbReference type="InterPro" id="IPR001806">
    <property type="entry name" value="Small_GTPase"/>
</dbReference>
<dbReference type="InParanoid" id="A0A2K1QJX7"/>
<sequence length="187" mass="21122">MAPQQRQRKMAIVGSRSVGKSSLTVQFVDGHFVDSYYPTIENTFSKTIRHKNQDFATEIIDTAGQDEYTILNSKHFIGIHGYMIVYSVGSKQSFDMVRIIREKILNHLGSETVPLMIVGNKSDLRPEQRQVKTEDAKKLAQELNCGFTEASAKYKENIEKAFEGMIAEIEKGQENGEPKEGKNCIVM</sequence>
<dbReference type="PROSITE" id="PS51419">
    <property type="entry name" value="RAB"/>
    <property type="match status" value="1"/>
</dbReference>
<dbReference type="AlphaFoldDB" id="A0A2K1QJX7"/>
<dbReference type="GO" id="GO:0003924">
    <property type="term" value="F:GTPase activity"/>
    <property type="evidence" value="ECO:0007669"/>
    <property type="project" value="InterPro"/>
</dbReference>
<dbReference type="GO" id="GO:0046872">
    <property type="term" value="F:metal ion binding"/>
    <property type="evidence" value="ECO:0007669"/>
    <property type="project" value="UniProtKB-KW"/>
</dbReference>
<dbReference type="GO" id="GO:0016020">
    <property type="term" value="C:membrane"/>
    <property type="evidence" value="ECO:0007669"/>
    <property type="project" value="InterPro"/>
</dbReference>
<evidence type="ECO:0000256" key="9">
    <source>
        <dbReference type="ARBA" id="ARBA00023289"/>
    </source>
</evidence>
<keyword evidence="8" id="KW-0449">Lipoprotein</keyword>
<evidence type="ECO:0000256" key="10">
    <source>
        <dbReference type="ARBA" id="ARBA00037969"/>
    </source>
</evidence>
<keyword evidence="14" id="KW-1185">Reference proteome</keyword>
<organism evidence="13 14">
    <name type="scientific">Sphaceloma murrayae</name>
    <dbReference type="NCBI Taxonomy" id="2082308"/>
    <lineage>
        <taxon>Eukaryota</taxon>
        <taxon>Fungi</taxon>
        <taxon>Dikarya</taxon>
        <taxon>Ascomycota</taxon>
        <taxon>Pezizomycotina</taxon>
        <taxon>Dothideomycetes</taxon>
        <taxon>Dothideomycetidae</taxon>
        <taxon>Myriangiales</taxon>
        <taxon>Elsinoaceae</taxon>
        <taxon>Sphaceloma</taxon>
    </lineage>
</organism>
<dbReference type="GO" id="GO:0005525">
    <property type="term" value="F:GTP binding"/>
    <property type="evidence" value="ECO:0007669"/>
    <property type="project" value="UniProtKB-KW"/>
</dbReference>
<gene>
    <name evidence="13" type="ORF">CAC42_686</name>
</gene>
<evidence type="ECO:0000313" key="14">
    <source>
        <dbReference type="Proteomes" id="UP000243797"/>
    </source>
</evidence>
<evidence type="ECO:0000256" key="2">
    <source>
        <dbReference type="ARBA" id="ARBA00022723"/>
    </source>
</evidence>
<dbReference type="InterPro" id="IPR020849">
    <property type="entry name" value="Small_GTPase_Ras-type"/>
</dbReference>
<dbReference type="PANTHER" id="PTHR24070">
    <property type="entry name" value="RAS, DI-RAS, AND RHEB FAMILY MEMBERS OF SMALL GTPASE SUPERFAMILY"/>
    <property type="match status" value="1"/>
</dbReference>
<proteinExistence type="inferred from homology"/>
<evidence type="ECO:0000256" key="3">
    <source>
        <dbReference type="ARBA" id="ARBA00022741"/>
    </source>
</evidence>
<comment type="caution">
    <text evidence="13">The sequence shown here is derived from an EMBL/GenBank/DDBJ whole genome shotgun (WGS) entry which is preliminary data.</text>
</comment>
<dbReference type="InterPro" id="IPR005225">
    <property type="entry name" value="Small_GTP-bd"/>
</dbReference>
<dbReference type="SMART" id="SM00175">
    <property type="entry name" value="RAB"/>
    <property type="match status" value="1"/>
</dbReference>
<dbReference type="GO" id="GO:0012505">
    <property type="term" value="C:endomembrane system"/>
    <property type="evidence" value="ECO:0007669"/>
    <property type="project" value="UniProtKB-SubCell"/>
</dbReference>
<dbReference type="GO" id="GO:0007165">
    <property type="term" value="P:signal transduction"/>
    <property type="evidence" value="ECO:0007669"/>
    <property type="project" value="InterPro"/>
</dbReference>
<keyword evidence="6" id="KW-0342">GTP-binding</keyword>
<evidence type="ECO:0000256" key="12">
    <source>
        <dbReference type="ARBA" id="ARBA00049117"/>
    </source>
</evidence>
<keyword evidence="4" id="KW-0378">Hydrolase</keyword>
<evidence type="ECO:0000256" key="4">
    <source>
        <dbReference type="ARBA" id="ARBA00022801"/>
    </source>
</evidence>
<accession>A0A2K1QJX7</accession>
<comment type="subcellular location">
    <subcellularLocation>
        <location evidence="11">Endomembrane system</location>
        <topology evidence="11">Lipid-anchor</topology>
        <orientation evidence="11">Cytoplasmic side</orientation>
    </subcellularLocation>
</comment>
<keyword evidence="1" id="KW-0488">Methylation</keyword>
<evidence type="ECO:0000256" key="8">
    <source>
        <dbReference type="ARBA" id="ARBA00023288"/>
    </source>
</evidence>
<dbReference type="Proteomes" id="UP000243797">
    <property type="component" value="Unassembled WGS sequence"/>
</dbReference>
<keyword evidence="7" id="KW-0472">Membrane</keyword>
<dbReference type="PROSITE" id="PS51421">
    <property type="entry name" value="RAS"/>
    <property type="match status" value="1"/>
</dbReference>
<name>A0A2K1QJX7_9PEZI</name>
<evidence type="ECO:0000256" key="11">
    <source>
        <dbReference type="ARBA" id="ARBA00046278"/>
    </source>
</evidence>
<dbReference type="STRING" id="2082308.A0A2K1QJX7"/>
<comment type="catalytic activity">
    <reaction evidence="12">
        <text>GTP + H2O = GDP + phosphate + H(+)</text>
        <dbReference type="Rhea" id="RHEA:19669"/>
        <dbReference type="ChEBI" id="CHEBI:15377"/>
        <dbReference type="ChEBI" id="CHEBI:15378"/>
        <dbReference type="ChEBI" id="CHEBI:37565"/>
        <dbReference type="ChEBI" id="CHEBI:43474"/>
        <dbReference type="ChEBI" id="CHEBI:58189"/>
    </reaction>
    <physiologicalReaction direction="left-to-right" evidence="12">
        <dbReference type="Rhea" id="RHEA:19670"/>
    </physiologicalReaction>
</comment>
<evidence type="ECO:0000256" key="7">
    <source>
        <dbReference type="ARBA" id="ARBA00023136"/>
    </source>
</evidence>
<keyword evidence="5" id="KW-0460">Magnesium</keyword>
<dbReference type="InterPro" id="IPR027417">
    <property type="entry name" value="P-loop_NTPase"/>
</dbReference>
<dbReference type="FunCoup" id="A0A2K1QJX7">
    <property type="interactions" value="110"/>
</dbReference>
<dbReference type="OrthoDB" id="5976022at2759"/>
<evidence type="ECO:0000256" key="5">
    <source>
        <dbReference type="ARBA" id="ARBA00022842"/>
    </source>
</evidence>
<dbReference type="CDD" id="cd04137">
    <property type="entry name" value="RheB"/>
    <property type="match status" value="1"/>
</dbReference>
<dbReference type="PROSITE" id="PS51420">
    <property type="entry name" value="RHO"/>
    <property type="match status" value="1"/>
</dbReference>
<keyword evidence="3" id="KW-0547">Nucleotide-binding</keyword>
<evidence type="ECO:0000256" key="6">
    <source>
        <dbReference type="ARBA" id="ARBA00023134"/>
    </source>
</evidence>
<keyword evidence="9" id="KW-0636">Prenylation</keyword>
<evidence type="ECO:0000256" key="1">
    <source>
        <dbReference type="ARBA" id="ARBA00022481"/>
    </source>
</evidence>
<dbReference type="Pfam" id="PF00071">
    <property type="entry name" value="Ras"/>
    <property type="match status" value="1"/>
</dbReference>
<dbReference type="Gene3D" id="3.40.50.300">
    <property type="entry name" value="P-loop containing nucleotide triphosphate hydrolases"/>
    <property type="match status" value="1"/>
</dbReference>
<evidence type="ECO:0000313" key="13">
    <source>
        <dbReference type="EMBL" id="PNS15427.1"/>
    </source>
</evidence>
<dbReference type="SMART" id="SM00173">
    <property type="entry name" value="RAS"/>
    <property type="match status" value="1"/>
</dbReference>
<dbReference type="FunFam" id="3.40.50.300:FF:000273">
    <property type="entry name" value="GTP-binding protein Rheb homolog"/>
    <property type="match status" value="1"/>
</dbReference>
<dbReference type="SUPFAM" id="SSF52540">
    <property type="entry name" value="P-loop containing nucleoside triphosphate hydrolases"/>
    <property type="match status" value="1"/>
</dbReference>
<keyword evidence="2" id="KW-0479">Metal-binding</keyword>